<protein>
    <submittedName>
        <fullName evidence="1">Uncharacterized protein</fullName>
    </submittedName>
</protein>
<dbReference type="EMBL" id="CM017701">
    <property type="protein sequence ID" value="TYG81631.1"/>
    <property type="molecule type" value="Genomic_DNA"/>
</dbReference>
<name>A0A5D2DIU0_GOSDA</name>
<organism evidence="1 2">
    <name type="scientific">Gossypium darwinii</name>
    <name type="common">Darwin's cotton</name>
    <name type="synonym">Gossypium barbadense var. darwinii</name>
    <dbReference type="NCBI Taxonomy" id="34276"/>
    <lineage>
        <taxon>Eukaryota</taxon>
        <taxon>Viridiplantae</taxon>
        <taxon>Streptophyta</taxon>
        <taxon>Embryophyta</taxon>
        <taxon>Tracheophyta</taxon>
        <taxon>Spermatophyta</taxon>
        <taxon>Magnoliopsida</taxon>
        <taxon>eudicotyledons</taxon>
        <taxon>Gunneridae</taxon>
        <taxon>Pentapetalae</taxon>
        <taxon>rosids</taxon>
        <taxon>malvids</taxon>
        <taxon>Malvales</taxon>
        <taxon>Malvaceae</taxon>
        <taxon>Malvoideae</taxon>
        <taxon>Gossypium</taxon>
    </lineage>
</organism>
<evidence type="ECO:0000313" key="2">
    <source>
        <dbReference type="Proteomes" id="UP000323506"/>
    </source>
</evidence>
<dbReference type="Proteomes" id="UP000323506">
    <property type="component" value="Chromosome D01"/>
</dbReference>
<proteinExistence type="predicted"/>
<dbReference type="AlphaFoldDB" id="A0A5D2DIU0"/>
<sequence length="101" mass="11538">MISLCPFALLEFSGSFFNIGHPLMYTCFSCEKGRAWQYIVFSLVRFRRNKALSLENKFKFPFSSTTSPSFSSLMISSKPWHCNIYNCSKCGAKVIQLTALK</sequence>
<reference evidence="1 2" key="1">
    <citation type="submission" date="2019-06" db="EMBL/GenBank/DDBJ databases">
        <title>WGS assembly of Gossypium darwinii.</title>
        <authorList>
            <person name="Chen Z.J."/>
            <person name="Sreedasyam A."/>
            <person name="Ando A."/>
            <person name="Song Q."/>
            <person name="De L."/>
            <person name="Hulse-Kemp A."/>
            <person name="Ding M."/>
            <person name="Ye W."/>
            <person name="Kirkbride R."/>
            <person name="Jenkins J."/>
            <person name="Plott C."/>
            <person name="Lovell J."/>
            <person name="Lin Y.-M."/>
            <person name="Vaughn R."/>
            <person name="Liu B."/>
            <person name="Li W."/>
            <person name="Simpson S."/>
            <person name="Scheffler B."/>
            <person name="Saski C."/>
            <person name="Grover C."/>
            <person name="Hu G."/>
            <person name="Conover J."/>
            <person name="Carlson J."/>
            <person name="Shu S."/>
            <person name="Boston L."/>
            <person name="Williams M."/>
            <person name="Peterson D."/>
            <person name="Mcgee K."/>
            <person name="Jones D."/>
            <person name="Wendel J."/>
            <person name="Stelly D."/>
            <person name="Grimwood J."/>
            <person name="Schmutz J."/>
        </authorList>
    </citation>
    <scope>NUCLEOTIDE SEQUENCE [LARGE SCALE GENOMIC DNA]</scope>
    <source>
        <strain evidence="1">1808015.09</strain>
    </source>
</reference>
<gene>
    <name evidence="1" type="ORF">ES288_D01G020800v1</name>
</gene>
<keyword evidence="2" id="KW-1185">Reference proteome</keyword>
<evidence type="ECO:0000313" key="1">
    <source>
        <dbReference type="EMBL" id="TYG81631.1"/>
    </source>
</evidence>
<accession>A0A5D2DIU0</accession>